<dbReference type="AlphaFoldDB" id="A0A6A6VFI0"/>
<dbReference type="EMBL" id="MU006569">
    <property type="protein sequence ID" value="KAF2748474.1"/>
    <property type="molecule type" value="Genomic_DNA"/>
</dbReference>
<protein>
    <submittedName>
        <fullName evidence="2">Uncharacterized protein</fullName>
    </submittedName>
</protein>
<sequence>MGRGAYDVQHNSHHGWSCACTAPWLITSKTEPRKSLPYSPASDPEDWQQANVEPARRMDHGEGADSQTPSLPLHHPTQPRPKITTFSTDKVERLKPYHAANDTHVDAYRAPDNPYLDAYHAADDEDDGDFISEASAAEDDSDYVDFKASCPRTPRHRRPLGRDPQAKPDAPQQTSLLQISLQALELGCGMRHIYLGFAERQSRGRGFRGSEE</sequence>
<name>A0A6A6VFI0_9PLEO</name>
<reference evidence="2" key="1">
    <citation type="journal article" date="2020" name="Stud. Mycol.">
        <title>101 Dothideomycetes genomes: a test case for predicting lifestyles and emergence of pathogens.</title>
        <authorList>
            <person name="Haridas S."/>
            <person name="Albert R."/>
            <person name="Binder M."/>
            <person name="Bloem J."/>
            <person name="Labutti K."/>
            <person name="Salamov A."/>
            <person name="Andreopoulos B."/>
            <person name="Baker S."/>
            <person name="Barry K."/>
            <person name="Bills G."/>
            <person name="Bluhm B."/>
            <person name="Cannon C."/>
            <person name="Castanera R."/>
            <person name="Culley D."/>
            <person name="Daum C."/>
            <person name="Ezra D."/>
            <person name="Gonzalez J."/>
            <person name="Henrissat B."/>
            <person name="Kuo A."/>
            <person name="Liang C."/>
            <person name="Lipzen A."/>
            <person name="Lutzoni F."/>
            <person name="Magnuson J."/>
            <person name="Mondo S."/>
            <person name="Nolan M."/>
            <person name="Ohm R."/>
            <person name="Pangilinan J."/>
            <person name="Park H.-J."/>
            <person name="Ramirez L."/>
            <person name="Alfaro M."/>
            <person name="Sun H."/>
            <person name="Tritt A."/>
            <person name="Yoshinaga Y."/>
            <person name="Zwiers L.-H."/>
            <person name="Turgeon B."/>
            <person name="Goodwin S."/>
            <person name="Spatafora J."/>
            <person name="Crous P."/>
            <person name="Grigoriev I."/>
        </authorList>
    </citation>
    <scope>NUCLEOTIDE SEQUENCE</scope>
    <source>
        <strain evidence="2">CBS 119925</strain>
    </source>
</reference>
<feature type="compositionally biased region" description="Basic and acidic residues" evidence="1">
    <location>
        <begin position="54"/>
        <end position="63"/>
    </location>
</feature>
<dbReference type="PROSITE" id="PS51257">
    <property type="entry name" value="PROKAR_LIPOPROTEIN"/>
    <property type="match status" value="1"/>
</dbReference>
<dbReference type="Proteomes" id="UP000799440">
    <property type="component" value="Unassembled WGS sequence"/>
</dbReference>
<evidence type="ECO:0000313" key="2">
    <source>
        <dbReference type="EMBL" id="KAF2748474.1"/>
    </source>
</evidence>
<evidence type="ECO:0000256" key="1">
    <source>
        <dbReference type="SAM" id="MobiDB-lite"/>
    </source>
</evidence>
<keyword evidence="3" id="KW-1185">Reference proteome</keyword>
<feature type="region of interest" description="Disordered" evidence="1">
    <location>
        <begin position="148"/>
        <end position="174"/>
    </location>
</feature>
<feature type="region of interest" description="Disordered" evidence="1">
    <location>
        <begin position="32"/>
        <end position="89"/>
    </location>
</feature>
<organism evidence="2 3">
    <name type="scientific">Sporormia fimetaria CBS 119925</name>
    <dbReference type="NCBI Taxonomy" id="1340428"/>
    <lineage>
        <taxon>Eukaryota</taxon>
        <taxon>Fungi</taxon>
        <taxon>Dikarya</taxon>
        <taxon>Ascomycota</taxon>
        <taxon>Pezizomycotina</taxon>
        <taxon>Dothideomycetes</taxon>
        <taxon>Pleosporomycetidae</taxon>
        <taxon>Pleosporales</taxon>
        <taxon>Sporormiaceae</taxon>
        <taxon>Sporormia</taxon>
    </lineage>
</organism>
<gene>
    <name evidence="2" type="ORF">M011DRAFT_476480</name>
</gene>
<evidence type="ECO:0000313" key="3">
    <source>
        <dbReference type="Proteomes" id="UP000799440"/>
    </source>
</evidence>
<proteinExistence type="predicted"/>
<accession>A0A6A6VFI0</accession>